<evidence type="ECO:0000313" key="2">
    <source>
        <dbReference type="EMBL" id="KAK4227014.1"/>
    </source>
</evidence>
<dbReference type="EMBL" id="MU865337">
    <property type="protein sequence ID" value="KAK4227014.1"/>
    <property type="molecule type" value="Genomic_DNA"/>
</dbReference>
<keyword evidence="1" id="KW-1133">Transmembrane helix</keyword>
<sequence>MSFSKPIKDEQPPASDHVHPANIIYEDVADNPADRLYWDVSVAILNNMAQVNHTLKDINFSLVNNQEILKGKETRAHFAAGELETCLKNINLTLHQKLEKASEDIRLLVGKKANHMLGFSLFEECSTFYFTAVVIPLVCILLIVIGMGIMSTYIATRPIKVLELSEGAVEAVAKAAAGRA</sequence>
<reference evidence="2" key="1">
    <citation type="journal article" date="2023" name="Mol. Phylogenet. Evol.">
        <title>Genome-scale phylogeny and comparative genomics of the fungal order Sordariales.</title>
        <authorList>
            <person name="Hensen N."/>
            <person name="Bonometti L."/>
            <person name="Westerberg I."/>
            <person name="Brannstrom I.O."/>
            <person name="Guillou S."/>
            <person name="Cros-Aarteil S."/>
            <person name="Calhoun S."/>
            <person name="Haridas S."/>
            <person name="Kuo A."/>
            <person name="Mondo S."/>
            <person name="Pangilinan J."/>
            <person name="Riley R."/>
            <person name="LaButti K."/>
            <person name="Andreopoulos B."/>
            <person name="Lipzen A."/>
            <person name="Chen C."/>
            <person name="Yan M."/>
            <person name="Daum C."/>
            <person name="Ng V."/>
            <person name="Clum A."/>
            <person name="Steindorff A."/>
            <person name="Ohm R.A."/>
            <person name="Martin F."/>
            <person name="Silar P."/>
            <person name="Natvig D.O."/>
            <person name="Lalanne C."/>
            <person name="Gautier V."/>
            <person name="Ament-Velasquez S.L."/>
            <person name="Kruys A."/>
            <person name="Hutchinson M.I."/>
            <person name="Powell A.J."/>
            <person name="Barry K."/>
            <person name="Miller A.N."/>
            <person name="Grigoriev I.V."/>
            <person name="Debuchy R."/>
            <person name="Gladieux P."/>
            <person name="Hiltunen Thoren M."/>
            <person name="Johannesson H."/>
        </authorList>
    </citation>
    <scope>NUCLEOTIDE SEQUENCE</scope>
    <source>
        <strain evidence="2">CBS 990.96</strain>
    </source>
</reference>
<feature type="transmembrane region" description="Helical" evidence="1">
    <location>
        <begin position="128"/>
        <end position="150"/>
    </location>
</feature>
<comment type="caution">
    <text evidence="2">The sequence shown here is derived from an EMBL/GenBank/DDBJ whole genome shotgun (WGS) entry which is preliminary data.</text>
</comment>
<evidence type="ECO:0000256" key="1">
    <source>
        <dbReference type="SAM" id="Phobius"/>
    </source>
</evidence>
<accession>A0AAN7H3Y9</accession>
<keyword evidence="3" id="KW-1185">Reference proteome</keyword>
<protein>
    <submittedName>
        <fullName evidence="2">Uncharacterized protein</fullName>
    </submittedName>
</protein>
<gene>
    <name evidence="2" type="ORF">QBC38DRAFT_444087</name>
</gene>
<reference evidence="2" key="2">
    <citation type="submission" date="2023-05" db="EMBL/GenBank/DDBJ databases">
        <authorList>
            <consortium name="Lawrence Berkeley National Laboratory"/>
            <person name="Steindorff A."/>
            <person name="Hensen N."/>
            <person name="Bonometti L."/>
            <person name="Westerberg I."/>
            <person name="Brannstrom I.O."/>
            <person name="Guillou S."/>
            <person name="Cros-Aarteil S."/>
            <person name="Calhoun S."/>
            <person name="Haridas S."/>
            <person name="Kuo A."/>
            <person name="Mondo S."/>
            <person name="Pangilinan J."/>
            <person name="Riley R."/>
            <person name="Labutti K."/>
            <person name="Andreopoulos B."/>
            <person name="Lipzen A."/>
            <person name="Chen C."/>
            <person name="Yanf M."/>
            <person name="Daum C."/>
            <person name="Ng V."/>
            <person name="Clum A."/>
            <person name="Ohm R."/>
            <person name="Martin F."/>
            <person name="Silar P."/>
            <person name="Natvig D."/>
            <person name="Lalanne C."/>
            <person name="Gautier V."/>
            <person name="Ament-Velasquez S.L."/>
            <person name="Kruys A."/>
            <person name="Hutchinson M.I."/>
            <person name="Powell A.J."/>
            <person name="Barry K."/>
            <person name="Miller A.N."/>
            <person name="Grigoriev I.V."/>
            <person name="Debuchy R."/>
            <person name="Gladieux P."/>
            <person name="Thoren M.H."/>
            <person name="Johannesson H."/>
        </authorList>
    </citation>
    <scope>NUCLEOTIDE SEQUENCE</scope>
    <source>
        <strain evidence="2">CBS 990.96</strain>
    </source>
</reference>
<proteinExistence type="predicted"/>
<keyword evidence="1" id="KW-0472">Membrane</keyword>
<organism evidence="2 3">
    <name type="scientific">Podospora fimiseda</name>
    <dbReference type="NCBI Taxonomy" id="252190"/>
    <lineage>
        <taxon>Eukaryota</taxon>
        <taxon>Fungi</taxon>
        <taxon>Dikarya</taxon>
        <taxon>Ascomycota</taxon>
        <taxon>Pezizomycotina</taxon>
        <taxon>Sordariomycetes</taxon>
        <taxon>Sordariomycetidae</taxon>
        <taxon>Sordariales</taxon>
        <taxon>Podosporaceae</taxon>
        <taxon>Podospora</taxon>
    </lineage>
</organism>
<evidence type="ECO:0000313" key="3">
    <source>
        <dbReference type="Proteomes" id="UP001301958"/>
    </source>
</evidence>
<keyword evidence="1" id="KW-0812">Transmembrane</keyword>
<dbReference type="AlphaFoldDB" id="A0AAN7H3Y9"/>
<dbReference type="Proteomes" id="UP001301958">
    <property type="component" value="Unassembled WGS sequence"/>
</dbReference>
<name>A0AAN7H3Y9_9PEZI</name>